<proteinExistence type="predicted"/>
<accession>A0A8W8LXK5</accession>
<dbReference type="SUPFAM" id="SSF52540">
    <property type="entry name" value="P-loop containing nucleoside triphosphate hydrolases"/>
    <property type="match status" value="1"/>
</dbReference>
<sequence length="354" mass="42103">MIQVHHQHNSSFKHNTSIECQNSRKTAAEDVLCMKKEEFLKNFKNPCWFEEEAGGLISSQSEGVLQCLPYFYLFGVCKTGTTDLFFRLTQHPQILENFGDLHKETTFWSWGRYGKNGHAYPMDFWDHSDWREIPQNDPTADVPTFITPHLVKHVQPNVKLILMLRQPAERLYSHYYHGKYGNTTEQFHQDVVKEINSLKNCTEKYSYRECLYGQNMTQSPHIPITASLYYLHLQEWLEVFPLKQIFIFRHEDYVKDMKYILKGLFRFLGVDTVPKKVFNSILTSKRKYVTPNKLRKGSMLKETWDILNGFFKDWNKKLASLLNDERYLWRDVPYKLKHPMNEAEMKRITNYTDV</sequence>
<feature type="domain" description="Sulfotransferase" evidence="1">
    <location>
        <begin position="74"/>
        <end position="318"/>
    </location>
</feature>
<dbReference type="InterPro" id="IPR027417">
    <property type="entry name" value="P-loop_NTPase"/>
</dbReference>
<keyword evidence="3" id="KW-1185">Reference proteome</keyword>
<dbReference type="Gene3D" id="3.40.50.300">
    <property type="entry name" value="P-loop containing nucleotide triphosphate hydrolases"/>
    <property type="match status" value="1"/>
</dbReference>
<dbReference type="EnsemblMetazoa" id="G30287.1">
    <property type="protein sequence ID" value="G30287.1:cds"/>
    <property type="gene ID" value="G30287"/>
</dbReference>
<evidence type="ECO:0000259" key="1">
    <source>
        <dbReference type="Pfam" id="PF00685"/>
    </source>
</evidence>
<dbReference type="GO" id="GO:0019319">
    <property type="term" value="P:hexose biosynthetic process"/>
    <property type="evidence" value="ECO:0007669"/>
    <property type="project" value="TreeGrafter"/>
</dbReference>
<dbReference type="PANTHER" id="PTHR15723:SF0">
    <property type="entry name" value="CARBOHYDRATE SULFOTRANSFERASE 15"/>
    <property type="match status" value="1"/>
</dbReference>
<dbReference type="GO" id="GO:0050659">
    <property type="term" value="F:N-acetylgalactosamine 4-sulfate 6-O-sulfotransferase activity"/>
    <property type="evidence" value="ECO:0007669"/>
    <property type="project" value="TreeGrafter"/>
</dbReference>
<dbReference type="Proteomes" id="UP000005408">
    <property type="component" value="Unassembled WGS sequence"/>
</dbReference>
<dbReference type="PANTHER" id="PTHR15723">
    <property type="entry name" value="CARBOHYDRATE SULFOTRANSFERASE 15"/>
    <property type="match status" value="1"/>
</dbReference>
<name>A0A8W8LXK5_MAGGI</name>
<evidence type="ECO:0000313" key="3">
    <source>
        <dbReference type="Proteomes" id="UP000005408"/>
    </source>
</evidence>
<dbReference type="AlphaFoldDB" id="A0A8W8LXK5"/>
<protein>
    <recommendedName>
        <fullName evidence="1">Sulfotransferase domain-containing protein</fullName>
    </recommendedName>
</protein>
<dbReference type="Pfam" id="PF00685">
    <property type="entry name" value="Sulfotransfer_1"/>
    <property type="match status" value="1"/>
</dbReference>
<organism evidence="2 3">
    <name type="scientific">Magallana gigas</name>
    <name type="common">Pacific oyster</name>
    <name type="synonym">Crassostrea gigas</name>
    <dbReference type="NCBI Taxonomy" id="29159"/>
    <lineage>
        <taxon>Eukaryota</taxon>
        <taxon>Metazoa</taxon>
        <taxon>Spiralia</taxon>
        <taxon>Lophotrochozoa</taxon>
        <taxon>Mollusca</taxon>
        <taxon>Bivalvia</taxon>
        <taxon>Autobranchia</taxon>
        <taxon>Pteriomorphia</taxon>
        <taxon>Ostreida</taxon>
        <taxon>Ostreoidea</taxon>
        <taxon>Ostreidae</taxon>
        <taxon>Magallana</taxon>
    </lineage>
</organism>
<dbReference type="InterPro" id="IPR000863">
    <property type="entry name" value="Sulfotransferase_dom"/>
</dbReference>
<evidence type="ECO:0000313" key="2">
    <source>
        <dbReference type="EnsemblMetazoa" id="G30287.1:cds"/>
    </source>
</evidence>
<dbReference type="InterPro" id="IPR052654">
    <property type="entry name" value="CS_Sulfotransferase"/>
</dbReference>
<reference evidence="2" key="1">
    <citation type="submission" date="2022-08" db="UniProtKB">
        <authorList>
            <consortium name="EnsemblMetazoa"/>
        </authorList>
    </citation>
    <scope>IDENTIFICATION</scope>
    <source>
        <strain evidence="2">05x7-T-G4-1.051#20</strain>
    </source>
</reference>